<dbReference type="InterPro" id="IPR036890">
    <property type="entry name" value="HATPase_C_sf"/>
</dbReference>
<evidence type="ECO:0000256" key="6">
    <source>
        <dbReference type="ARBA" id="ARBA00022475"/>
    </source>
</evidence>
<dbReference type="SUPFAM" id="SSF52172">
    <property type="entry name" value="CheY-like"/>
    <property type="match status" value="1"/>
</dbReference>
<evidence type="ECO:0000256" key="12">
    <source>
        <dbReference type="ARBA" id="ARBA00022989"/>
    </source>
</evidence>
<feature type="domain" description="Histidine kinase" evidence="18">
    <location>
        <begin position="414"/>
        <end position="676"/>
    </location>
</feature>
<organism evidence="20">
    <name type="scientific">Panicum hallii</name>
    <dbReference type="NCBI Taxonomy" id="206008"/>
    <lineage>
        <taxon>Eukaryota</taxon>
        <taxon>Viridiplantae</taxon>
        <taxon>Streptophyta</taxon>
        <taxon>Embryophyta</taxon>
        <taxon>Tracheophyta</taxon>
        <taxon>Spermatophyta</taxon>
        <taxon>Magnoliopsida</taxon>
        <taxon>Liliopsida</taxon>
        <taxon>Poales</taxon>
        <taxon>Poaceae</taxon>
        <taxon>PACMAD clade</taxon>
        <taxon>Panicoideae</taxon>
        <taxon>Panicodae</taxon>
        <taxon>Paniceae</taxon>
        <taxon>Panicinae</taxon>
        <taxon>Panicum</taxon>
        <taxon>Panicum sect. Panicum</taxon>
    </lineage>
</organism>
<dbReference type="Gene3D" id="1.10.287.130">
    <property type="match status" value="1"/>
</dbReference>
<dbReference type="Gene3D" id="3.40.50.2300">
    <property type="match status" value="1"/>
</dbReference>
<dbReference type="EMBL" id="CM008049">
    <property type="protein sequence ID" value="PAN25453.1"/>
    <property type="molecule type" value="Genomic_DNA"/>
</dbReference>
<evidence type="ECO:0000256" key="3">
    <source>
        <dbReference type="ARBA" id="ARBA00004651"/>
    </source>
</evidence>
<dbReference type="InterPro" id="IPR004358">
    <property type="entry name" value="Sig_transdc_His_kin-like_C"/>
</dbReference>
<evidence type="ECO:0000259" key="18">
    <source>
        <dbReference type="PROSITE" id="PS50109"/>
    </source>
</evidence>
<reference evidence="20" key="1">
    <citation type="submission" date="2018-04" db="EMBL/GenBank/DDBJ databases">
        <title>WGS assembly of Panicum hallii.</title>
        <authorList>
            <person name="Lovell J."/>
            <person name="Jenkins J."/>
            <person name="Lowry D."/>
            <person name="Mamidi S."/>
            <person name="Sreedasyam A."/>
            <person name="Weng X."/>
            <person name="Barry K."/>
            <person name="Bonette J."/>
            <person name="Campitelli B."/>
            <person name="Daum C."/>
            <person name="Gordon S."/>
            <person name="Gould B."/>
            <person name="Lipzen A."/>
            <person name="Macqueen A."/>
            <person name="Palacio-Mejia J."/>
            <person name="Plott C."/>
            <person name="Shakirov E."/>
            <person name="Shu S."/>
            <person name="Yoshinaga Y."/>
            <person name="Zane M."/>
            <person name="Rokhsar D."/>
            <person name="Grimwood J."/>
            <person name="Schmutz J."/>
            <person name="Juenger T."/>
        </authorList>
    </citation>
    <scope>NUCLEOTIDE SEQUENCE [LARGE SCALE GENOMIC DNA]</scope>
    <source>
        <strain evidence="20">FIL2</strain>
    </source>
</reference>
<dbReference type="PROSITE" id="PS50110">
    <property type="entry name" value="RESPONSE_REGULATORY"/>
    <property type="match status" value="1"/>
</dbReference>
<evidence type="ECO:0000256" key="16">
    <source>
        <dbReference type="PROSITE-ProRule" id="PRU00169"/>
    </source>
</evidence>
<dbReference type="SMART" id="SM00448">
    <property type="entry name" value="REC"/>
    <property type="match status" value="1"/>
</dbReference>
<dbReference type="Gene3D" id="3.30.565.10">
    <property type="entry name" value="Histidine kinase-like ATPase, C-terminal domain"/>
    <property type="match status" value="1"/>
</dbReference>
<dbReference type="Pfam" id="PF00072">
    <property type="entry name" value="Response_reg"/>
    <property type="match status" value="1"/>
</dbReference>
<sequence>MATVGKVRGRRSRCLLQYSCPILPLAIVTGVALIALMVFYVSTWDVTHAVNKTEAGFMGVAFRHVAGGMEPLLEANRAAVAIAGAAQEDPTTSNGSAPDSISQVIRTKMFMALAMQPQLAQVSYAGADGGAFAYYRDEGGKVRALFTDSHNRWKWNTQPVDPATGGLVGTAAAAAAASGGLYLPKAAWSLLSSKNASRASLGAGWARPGVRMLFFSAPAGDAGVVSAAVAVDDLLGAAASRVAHLDDYLDVYYAVSDTRGAPATAAYKPLLLGHRPGRSGDDEEGRMRTFSKARCAAAAIDAPRLGRLVAAGHGLYNKYRVACANFDVSGVQLVFRLVLLSRPEGDMLRALSIPVVVFAGAALAVAAASCVLAVRTLRRTAAREAALNADLVRQKEALRQAERKSMNKSNAFVSASHDIRSALSAIAGLVEMTRPEAQALPGIMENLDQMAVCTNKLFDILNSILDTSKVESGKMQLQEAEFSMADVLQESVDMANVTGIRQGLEVVWDPCDLSVLRCAAVTGDCKRLKQILDNLLGNALKFTDEGHVVLRAWANRPIAGSSVSAPSRFKWPMRGGSFGCLFRPREDPDDQDHVQNDPNLVEFYFEVADTGIGIPKEKRLSVFENYVQVNDGQGGTGLGLGIVQSFVRLMGGEISIKDKEPGERGTCFAFNVLLKMSERQEPQDIEEGTSAPSDPLNCSNFRASVFQEDRSFKGVHCVLHVRGGETMRILQTWMESVGVKVWPVLHAEFIASTLVEVLHNGATPAARASPPPTTDEWDDRCFSSKEMVSQVLPALRNSTGPRRGSIGGHPSGILLVIDVSRGRAKDICLEMEKLIRIKHQAPCKTVLLDDIRTPSDDLRRFKELMRCDLVLRKPVHGSRLFTLLMTLRDLQVSDVAQAQSSQVGPEIAGTSHQQQDLPEVVVHCAQEAAASAESEAAYLAQEQKPQNDKPMAGMQVLLAEDTLVLQTIQKKMLSQLGATVRVAQDGAVAVNLFKEALEQASVPEQGAVPLPYHVIFMDCQMPNIDGYEATKLIREEEHRYGIHTPIIALTAHNMEEDLQKAIDAGMDLHLTKPIERKRIVEAVCRVCKREN</sequence>
<keyword evidence="11" id="KW-0932">Cytokinin signaling pathway</keyword>
<dbReference type="PANTHER" id="PTHR43719">
    <property type="entry name" value="TWO-COMPONENT HISTIDINE KINASE"/>
    <property type="match status" value="1"/>
</dbReference>
<dbReference type="FunFam" id="3.40.50.2300:FF:000367">
    <property type="entry name" value="Histidine kinase 1"/>
    <property type="match status" value="1"/>
</dbReference>
<dbReference type="InterPro" id="IPR005467">
    <property type="entry name" value="His_kinase_dom"/>
</dbReference>
<dbReference type="PANTHER" id="PTHR43719:SF75">
    <property type="entry name" value="HISTIDINE KINASE CKI1"/>
    <property type="match status" value="1"/>
</dbReference>
<proteinExistence type="predicted"/>
<dbReference type="InterPro" id="IPR011006">
    <property type="entry name" value="CheY-like_superfamily"/>
</dbReference>
<evidence type="ECO:0000256" key="14">
    <source>
        <dbReference type="ARBA" id="ARBA00023136"/>
    </source>
</evidence>
<evidence type="ECO:0000256" key="8">
    <source>
        <dbReference type="ARBA" id="ARBA00022679"/>
    </source>
</evidence>
<dbReference type="SMART" id="SM00387">
    <property type="entry name" value="HATPase_c"/>
    <property type="match status" value="1"/>
</dbReference>
<keyword evidence="10" id="KW-0418">Kinase</keyword>
<keyword evidence="14 17" id="KW-0472">Membrane</keyword>
<dbReference type="PRINTS" id="PR00344">
    <property type="entry name" value="BCTRLSENSOR"/>
</dbReference>
<comment type="subunit">
    <text evidence="4">Homodimer.</text>
</comment>
<dbReference type="CDD" id="cd17546">
    <property type="entry name" value="REC_hyHK_CKI1_RcsC-like"/>
    <property type="match status" value="1"/>
</dbReference>
<feature type="domain" description="Response regulatory" evidence="19">
    <location>
        <begin position="955"/>
        <end position="1087"/>
    </location>
</feature>
<dbReference type="Gramene" id="PAN25453">
    <property type="protein sequence ID" value="PAN25453"/>
    <property type="gene ID" value="PAHAL_4G302400"/>
</dbReference>
<dbReference type="SUPFAM" id="SSF47384">
    <property type="entry name" value="Homodimeric domain of signal transducing histidine kinase"/>
    <property type="match status" value="1"/>
</dbReference>
<evidence type="ECO:0000313" key="20">
    <source>
        <dbReference type="EMBL" id="PAN25453.1"/>
    </source>
</evidence>
<dbReference type="CDD" id="cd00082">
    <property type="entry name" value="HisKA"/>
    <property type="match status" value="1"/>
</dbReference>
<dbReference type="Pfam" id="PF02518">
    <property type="entry name" value="HATPase_c"/>
    <property type="match status" value="1"/>
</dbReference>
<evidence type="ECO:0000256" key="7">
    <source>
        <dbReference type="ARBA" id="ARBA00022553"/>
    </source>
</evidence>
<dbReference type="EC" id="2.7.13.3" evidence="5"/>
<evidence type="ECO:0000256" key="1">
    <source>
        <dbReference type="ARBA" id="ARBA00000085"/>
    </source>
</evidence>
<dbReference type="PROSITE" id="PS50109">
    <property type="entry name" value="HIS_KIN"/>
    <property type="match status" value="1"/>
</dbReference>
<evidence type="ECO:0000256" key="5">
    <source>
        <dbReference type="ARBA" id="ARBA00012438"/>
    </source>
</evidence>
<dbReference type="GO" id="GO:0005886">
    <property type="term" value="C:plasma membrane"/>
    <property type="evidence" value="ECO:0007669"/>
    <property type="project" value="UniProtKB-SubCell"/>
</dbReference>
<keyword evidence="8" id="KW-0808">Transferase</keyword>
<accession>A0A2S3HL87</accession>
<protein>
    <recommendedName>
        <fullName evidence="15">Probable histidine kinase 2</fullName>
        <ecNumber evidence="5">2.7.13.3</ecNumber>
    </recommendedName>
</protein>
<feature type="transmembrane region" description="Helical" evidence="17">
    <location>
        <begin position="21"/>
        <end position="41"/>
    </location>
</feature>
<evidence type="ECO:0000259" key="19">
    <source>
        <dbReference type="PROSITE" id="PS50110"/>
    </source>
</evidence>
<dbReference type="InterPro" id="IPR036097">
    <property type="entry name" value="HisK_dim/P_sf"/>
</dbReference>
<gene>
    <name evidence="20" type="ORF">PAHAL_4G302400</name>
</gene>
<dbReference type="Pfam" id="PF00512">
    <property type="entry name" value="HisKA"/>
    <property type="match status" value="1"/>
</dbReference>
<comment type="function">
    <text evidence="2">Cytokinin receptor related to bacterial two-component regulators. Functions as a histidine kinase and transmits the stress signal to a downstream MAPK cascade.</text>
</comment>
<dbReference type="InterPro" id="IPR050956">
    <property type="entry name" value="2C_system_His_kinase"/>
</dbReference>
<dbReference type="GO" id="GO:0000155">
    <property type="term" value="F:phosphorelay sensor kinase activity"/>
    <property type="evidence" value="ECO:0007669"/>
    <property type="project" value="InterPro"/>
</dbReference>
<evidence type="ECO:0000256" key="10">
    <source>
        <dbReference type="ARBA" id="ARBA00022777"/>
    </source>
</evidence>
<evidence type="ECO:0000256" key="9">
    <source>
        <dbReference type="ARBA" id="ARBA00022692"/>
    </source>
</evidence>
<evidence type="ECO:0000256" key="11">
    <source>
        <dbReference type="ARBA" id="ARBA00022864"/>
    </source>
</evidence>
<evidence type="ECO:0000256" key="17">
    <source>
        <dbReference type="SAM" id="Phobius"/>
    </source>
</evidence>
<keyword evidence="6" id="KW-1003">Cell membrane</keyword>
<dbReference type="SUPFAM" id="SSF55874">
    <property type="entry name" value="ATPase domain of HSP90 chaperone/DNA topoisomerase II/histidine kinase"/>
    <property type="match status" value="1"/>
</dbReference>
<keyword evidence="7 16" id="KW-0597">Phosphoprotein</keyword>
<feature type="modified residue" description="4-aspartylphosphate" evidence="16">
    <location>
        <position position="1018"/>
    </location>
</feature>
<evidence type="ECO:0000256" key="4">
    <source>
        <dbReference type="ARBA" id="ARBA00011738"/>
    </source>
</evidence>
<comment type="catalytic activity">
    <reaction evidence="1">
        <text>ATP + protein L-histidine = ADP + protein N-phospho-L-histidine.</text>
        <dbReference type="EC" id="2.7.13.3"/>
    </reaction>
</comment>
<evidence type="ECO:0000256" key="15">
    <source>
        <dbReference type="ARBA" id="ARBA00072894"/>
    </source>
</evidence>
<name>A0A2S3HL87_9POAL</name>
<dbReference type="InterPro" id="IPR001789">
    <property type="entry name" value="Sig_transdc_resp-reg_receiver"/>
</dbReference>
<dbReference type="GO" id="GO:0009736">
    <property type="term" value="P:cytokinin-activated signaling pathway"/>
    <property type="evidence" value="ECO:0007669"/>
    <property type="project" value="UniProtKB-KW"/>
</dbReference>
<evidence type="ECO:0000256" key="2">
    <source>
        <dbReference type="ARBA" id="ARBA00002427"/>
    </source>
</evidence>
<keyword evidence="9 17" id="KW-0812">Transmembrane</keyword>
<dbReference type="SMART" id="SM00388">
    <property type="entry name" value="HisKA"/>
    <property type="match status" value="1"/>
</dbReference>
<dbReference type="InterPro" id="IPR003661">
    <property type="entry name" value="HisK_dim/P_dom"/>
</dbReference>
<comment type="subcellular location">
    <subcellularLocation>
        <location evidence="3">Cell membrane</location>
        <topology evidence="3">Multi-pass membrane protein</topology>
    </subcellularLocation>
</comment>
<evidence type="ECO:0000256" key="13">
    <source>
        <dbReference type="ARBA" id="ARBA00023012"/>
    </source>
</evidence>
<dbReference type="InterPro" id="IPR003594">
    <property type="entry name" value="HATPase_dom"/>
</dbReference>
<keyword evidence="12 17" id="KW-1133">Transmembrane helix</keyword>
<dbReference type="AlphaFoldDB" id="A0A2S3HL87"/>
<dbReference type="Proteomes" id="UP000243499">
    <property type="component" value="Chromosome 4"/>
</dbReference>
<keyword evidence="13" id="KW-0902">Two-component regulatory system</keyword>